<proteinExistence type="predicted"/>
<protein>
    <recommendedName>
        <fullName evidence="6">RlpA-like double-psi beta-barrel-protein domain-containing protein-containing protein</fullName>
    </recommendedName>
</protein>
<keyword evidence="5" id="KW-1185">Reference proteome</keyword>
<dbReference type="STRING" id="68775.A0A5C3M057"/>
<dbReference type="Proteomes" id="UP000308652">
    <property type="component" value="Unassembled WGS sequence"/>
</dbReference>
<dbReference type="PANTHER" id="PTHR31836:SF27">
    <property type="entry name" value="RLPA-LIKE PROTEIN DOUBLE-PSI BETA-BARREL DOMAIN-CONTAINING PROTEIN"/>
    <property type="match status" value="1"/>
</dbReference>
<accession>A0A5C3M057</accession>
<evidence type="ECO:0008006" key="6">
    <source>
        <dbReference type="Google" id="ProtNLM"/>
    </source>
</evidence>
<dbReference type="OrthoDB" id="623670at2759"/>
<feature type="signal peptide" evidence="3">
    <location>
        <begin position="1"/>
        <end position="21"/>
    </location>
</feature>
<evidence type="ECO:0000313" key="4">
    <source>
        <dbReference type="EMBL" id="TFK38754.1"/>
    </source>
</evidence>
<dbReference type="PANTHER" id="PTHR31836">
    <property type="match status" value="1"/>
</dbReference>
<feature type="chain" id="PRO_5022700895" description="RlpA-like double-psi beta-barrel-protein domain-containing protein-containing protein" evidence="3">
    <location>
        <begin position="22"/>
        <end position="171"/>
    </location>
</feature>
<organism evidence="4 5">
    <name type="scientific">Crucibulum laeve</name>
    <dbReference type="NCBI Taxonomy" id="68775"/>
    <lineage>
        <taxon>Eukaryota</taxon>
        <taxon>Fungi</taxon>
        <taxon>Dikarya</taxon>
        <taxon>Basidiomycota</taxon>
        <taxon>Agaricomycotina</taxon>
        <taxon>Agaricomycetes</taxon>
        <taxon>Agaricomycetidae</taxon>
        <taxon>Agaricales</taxon>
        <taxon>Agaricineae</taxon>
        <taxon>Nidulariaceae</taxon>
        <taxon>Crucibulum</taxon>
    </lineage>
</organism>
<feature type="region of interest" description="Disordered" evidence="2">
    <location>
        <begin position="138"/>
        <end position="171"/>
    </location>
</feature>
<evidence type="ECO:0000256" key="3">
    <source>
        <dbReference type="SAM" id="SignalP"/>
    </source>
</evidence>
<evidence type="ECO:0000256" key="1">
    <source>
        <dbReference type="ARBA" id="ARBA00022729"/>
    </source>
</evidence>
<name>A0A5C3M057_9AGAR</name>
<dbReference type="SUPFAM" id="SSF50685">
    <property type="entry name" value="Barwin-like endoglucanases"/>
    <property type="match status" value="1"/>
</dbReference>
<keyword evidence="1 3" id="KW-0732">Signal</keyword>
<dbReference type="InterPro" id="IPR051477">
    <property type="entry name" value="Expansin_CellWall"/>
</dbReference>
<sequence length="171" mass="18557">MFSAKLVSSLILVVSAWVVTAEIKAGDATFYQPAEVMSQTGIGACGTLVSSTEFLAAVSYKLFDTYPGATGNPNQNPICNKALTANYEGKSVRVTVVDRCADCEGEFNIDLTPVAFDVLADRSLGRLHNVTWDWETEDATPNATNSDATQPLPRKMLKRRRPISDVPVINK</sequence>
<evidence type="ECO:0000313" key="5">
    <source>
        <dbReference type="Proteomes" id="UP000308652"/>
    </source>
</evidence>
<gene>
    <name evidence="4" type="ORF">BDQ12DRAFT_712698</name>
</gene>
<evidence type="ECO:0000256" key="2">
    <source>
        <dbReference type="SAM" id="MobiDB-lite"/>
    </source>
</evidence>
<dbReference type="AlphaFoldDB" id="A0A5C3M057"/>
<reference evidence="4 5" key="1">
    <citation type="journal article" date="2019" name="Nat. Ecol. Evol.">
        <title>Megaphylogeny resolves global patterns of mushroom evolution.</title>
        <authorList>
            <person name="Varga T."/>
            <person name="Krizsan K."/>
            <person name="Foldi C."/>
            <person name="Dima B."/>
            <person name="Sanchez-Garcia M."/>
            <person name="Sanchez-Ramirez S."/>
            <person name="Szollosi G.J."/>
            <person name="Szarkandi J.G."/>
            <person name="Papp V."/>
            <person name="Albert L."/>
            <person name="Andreopoulos W."/>
            <person name="Angelini C."/>
            <person name="Antonin V."/>
            <person name="Barry K.W."/>
            <person name="Bougher N.L."/>
            <person name="Buchanan P."/>
            <person name="Buyck B."/>
            <person name="Bense V."/>
            <person name="Catcheside P."/>
            <person name="Chovatia M."/>
            <person name="Cooper J."/>
            <person name="Damon W."/>
            <person name="Desjardin D."/>
            <person name="Finy P."/>
            <person name="Geml J."/>
            <person name="Haridas S."/>
            <person name="Hughes K."/>
            <person name="Justo A."/>
            <person name="Karasinski D."/>
            <person name="Kautmanova I."/>
            <person name="Kiss B."/>
            <person name="Kocsube S."/>
            <person name="Kotiranta H."/>
            <person name="LaButti K.M."/>
            <person name="Lechner B.E."/>
            <person name="Liimatainen K."/>
            <person name="Lipzen A."/>
            <person name="Lukacs Z."/>
            <person name="Mihaltcheva S."/>
            <person name="Morgado L.N."/>
            <person name="Niskanen T."/>
            <person name="Noordeloos M.E."/>
            <person name="Ohm R.A."/>
            <person name="Ortiz-Santana B."/>
            <person name="Ovrebo C."/>
            <person name="Racz N."/>
            <person name="Riley R."/>
            <person name="Savchenko A."/>
            <person name="Shiryaev A."/>
            <person name="Soop K."/>
            <person name="Spirin V."/>
            <person name="Szebenyi C."/>
            <person name="Tomsovsky M."/>
            <person name="Tulloss R.E."/>
            <person name="Uehling J."/>
            <person name="Grigoriev I.V."/>
            <person name="Vagvolgyi C."/>
            <person name="Papp T."/>
            <person name="Martin F.M."/>
            <person name="Miettinen O."/>
            <person name="Hibbett D.S."/>
            <person name="Nagy L.G."/>
        </authorList>
    </citation>
    <scope>NUCLEOTIDE SEQUENCE [LARGE SCALE GENOMIC DNA]</scope>
    <source>
        <strain evidence="4 5">CBS 166.37</strain>
    </source>
</reference>
<dbReference type="CDD" id="cd22191">
    <property type="entry name" value="DPBB_RlpA_EXP_N-like"/>
    <property type="match status" value="1"/>
</dbReference>
<dbReference type="EMBL" id="ML213602">
    <property type="protein sequence ID" value="TFK38754.1"/>
    <property type="molecule type" value="Genomic_DNA"/>
</dbReference>
<dbReference type="Gene3D" id="2.40.40.10">
    <property type="entry name" value="RlpA-like domain"/>
    <property type="match status" value="1"/>
</dbReference>
<feature type="compositionally biased region" description="Polar residues" evidence="2">
    <location>
        <begin position="139"/>
        <end position="149"/>
    </location>
</feature>
<dbReference type="InterPro" id="IPR036908">
    <property type="entry name" value="RlpA-like_sf"/>
</dbReference>